<comment type="similarity">
    <text evidence="3">Belongs to the lysine N(6)-hydroxylase/L-ornithine N(5)-oxygenase family.</text>
</comment>
<evidence type="ECO:0000256" key="7">
    <source>
        <dbReference type="ARBA" id="ARBA00022630"/>
    </source>
</evidence>
<keyword evidence="8" id="KW-0274">FAD</keyword>
<keyword evidence="11" id="KW-0503">Monooxygenase</keyword>
<gene>
    <name evidence="15" type="ORF">Egran_00637</name>
</gene>
<evidence type="ECO:0000256" key="6">
    <source>
        <dbReference type="ARBA" id="ARBA00018612"/>
    </source>
</evidence>
<reference evidence="15 16" key="1">
    <citation type="journal article" date="2015" name="Environ. Microbiol.">
        <title>Metagenome sequence of Elaphomyces granulatus from sporocarp tissue reveals Ascomycota ectomycorrhizal fingerprints of genome expansion and a Proteobacteria-rich microbiome.</title>
        <authorList>
            <person name="Quandt C.A."/>
            <person name="Kohler A."/>
            <person name="Hesse C.N."/>
            <person name="Sharpton T.J."/>
            <person name="Martin F."/>
            <person name="Spatafora J.W."/>
        </authorList>
    </citation>
    <scope>NUCLEOTIDE SEQUENCE [LARGE SCALE GENOMIC DNA]</scope>
    <source>
        <strain evidence="15 16">OSC145934</strain>
    </source>
</reference>
<dbReference type="Gene3D" id="3.50.50.60">
    <property type="entry name" value="FAD/NAD(P)-binding domain"/>
    <property type="match status" value="1"/>
</dbReference>
<dbReference type="Proteomes" id="UP000243515">
    <property type="component" value="Unassembled WGS sequence"/>
</dbReference>
<keyword evidence="10" id="KW-0560">Oxidoreductase</keyword>
<organism evidence="15 16">
    <name type="scientific">Elaphomyces granulatus</name>
    <dbReference type="NCBI Taxonomy" id="519963"/>
    <lineage>
        <taxon>Eukaryota</taxon>
        <taxon>Fungi</taxon>
        <taxon>Dikarya</taxon>
        <taxon>Ascomycota</taxon>
        <taxon>Pezizomycotina</taxon>
        <taxon>Eurotiomycetes</taxon>
        <taxon>Eurotiomycetidae</taxon>
        <taxon>Eurotiales</taxon>
        <taxon>Elaphomycetaceae</taxon>
        <taxon>Elaphomyces</taxon>
    </lineage>
</organism>
<comment type="cofactor">
    <cofactor evidence="1">
        <name>FAD</name>
        <dbReference type="ChEBI" id="CHEBI:57692"/>
    </cofactor>
</comment>
<evidence type="ECO:0000256" key="4">
    <source>
        <dbReference type="ARBA" id="ARBA00011881"/>
    </source>
</evidence>
<name>A0A232M590_9EURO</name>
<evidence type="ECO:0000256" key="13">
    <source>
        <dbReference type="ARBA" id="ARBA00047598"/>
    </source>
</evidence>
<dbReference type="GO" id="GO:0010106">
    <property type="term" value="P:cellular response to iron ion starvation"/>
    <property type="evidence" value="ECO:0007669"/>
    <property type="project" value="EnsemblFungi"/>
</dbReference>
<proteinExistence type="inferred from homology"/>
<dbReference type="EC" id="1.14.13.196" evidence="5"/>
<dbReference type="GO" id="GO:0004497">
    <property type="term" value="F:monooxygenase activity"/>
    <property type="evidence" value="ECO:0007669"/>
    <property type="project" value="UniProtKB-KW"/>
</dbReference>
<comment type="pathway">
    <text evidence="2">Siderophore biosynthesis.</text>
</comment>
<evidence type="ECO:0000256" key="5">
    <source>
        <dbReference type="ARBA" id="ARBA00012881"/>
    </source>
</evidence>
<dbReference type="InterPro" id="IPR036188">
    <property type="entry name" value="FAD/NAD-bd_sf"/>
</dbReference>
<dbReference type="PANTHER" id="PTHR42802">
    <property type="entry name" value="MONOOXYGENASE"/>
    <property type="match status" value="1"/>
</dbReference>
<protein>
    <recommendedName>
        <fullName evidence="6">L-ornithine N(5)-monooxygenase</fullName>
        <ecNumber evidence="5">1.14.13.196</ecNumber>
    </recommendedName>
    <alternativeName>
        <fullName evidence="12">L-ornithine N(5)-oxygenase</fullName>
    </alternativeName>
</protein>
<keyword evidence="9" id="KW-0521">NADP</keyword>
<evidence type="ECO:0000256" key="1">
    <source>
        <dbReference type="ARBA" id="ARBA00001974"/>
    </source>
</evidence>
<keyword evidence="16" id="KW-1185">Reference proteome</keyword>
<evidence type="ECO:0000256" key="11">
    <source>
        <dbReference type="ARBA" id="ARBA00023033"/>
    </source>
</evidence>
<evidence type="ECO:0000256" key="10">
    <source>
        <dbReference type="ARBA" id="ARBA00023002"/>
    </source>
</evidence>
<evidence type="ECO:0000313" key="15">
    <source>
        <dbReference type="EMBL" id="OXV11600.1"/>
    </source>
</evidence>
<dbReference type="InterPro" id="IPR025700">
    <property type="entry name" value="Lys/Orn_oxygenase"/>
</dbReference>
<keyword evidence="7" id="KW-0285">Flavoprotein</keyword>
<evidence type="ECO:0000256" key="2">
    <source>
        <dbReference type="ARBA" id="ARBA00004924"/>
    </source>
</evidence>
<evidence type="ECO:0000256" key="12">
    <source>
        <dbReference type="ARBA" id="ARBA00030351"/>
    </source>
</evidence>
<comment type="catalytic activity">
    <reaction evidence="14">
        <text>L-ornithine + NADH + O2 = N(5)-hydroxy-L-ornithine + NAD(+) + H2O</text>
        <dbReference type="Rhea" id="RHEA:41512"/>
        <dbReference type="ChEBI" id="CHEBI:15377"/>
        <dbReference type="ChEBI" id="CHEBI:15379"/>
        <dbReference type="ChEBI" id="CHEBI:46911"/>
        <dbReference type="ChEBI" id="CHEBI:57540"/>
        <dbReference type="ChEBI" id="CHEBI:57945"/>
        <dbReference type="ChEBI" id="CHEBI:78275"/>
        <dbReference type="EC" id="1.14.13.196"/>
    </reaction>
</comment>
<comment type="subunit">
    <text evidence="4">Homotetramer.</text>
</comment>
<dbReference type="SUPFAM" id="SSF51905">
    <property type="entry name" value="FAD/NAD(P)-binding domain"/>
    <property type="match status" value="1"/>
</dbReference>
<evidence type="ECO:0000313" key="16">
    <source>
        <dbReference type="Proteomes" id="UP000243515"/>
    </source>
</evidence>
<comment type="caution">
    <text evidence="15">The sequence shown here is derived from an EMBL/GenBank/DDBJ whole genome shotgun (WGS) entry which is preliminary data.</text>
</comment>
<dbReference type="Pfam" id="PF13434">
    <property type="entry name" value="Lys_Orn_oxgnase"/>
    <property type="match status" value="1"/>
</dbReference>
<dbReference type="PANTHER" id="PTHR42802:SF1">
    <property type="entry name" value="L-ORNITHINE N(5)-MONOOXYGENASE"/>
    <property type="match status" value="1"/>
</dbReference>
<evidence type="ECO:0000256" key="8">
    <source>
        <dbReference type="ARBA" id="ARBA00022827"/>
    </source>
</evidence>
<evidence type="ECO:0000256" key="9">
    <source>
        <dbReference type="ARBA" id="ARBA00022857"/>
    </source>
</evidence>
<evidence type="ECO:0000256" key="14">
    <source>
        <dbReference type="ARBA" id="ARBA00049248"/>
    </source>
</evidence>
<evidence type="ECO:0000256" key="3">
    <source>
        <dbReference type="ARBA" id="ARBA00007588"/>
    </source>
</evidence>
<dbReference type="FunFam" id="3.50.50.60:FF:000195">
    <property type="entry name" value="L-ornithine N(5)-monooxygenase"/>
    <property type="match status" value="1"/>
</dbReference>
<accession>A0A232M590</accession>
<sequence length="495" mass="55520">MTFIVDLPQTYGCMNSNAGYDSLEEPSFKNMAQDKLHDLICVGFGPASLAIAIALHDTLDPRHSKPSMQRHPKVCFLEKQVQFSWHSGMLVPGSKMQISFIKDLATLRNPRSEFTFLNYLQNQGRLAQFVNLGTFLPTRLEFEDYLRWCAERFQDVVAYGQEVVQVAPDKTDSESAIIDCFAVLSRNVKTGVVSVDRARHVVIAVGGRPIIPAPFPNDPRVIHSSAYCSSLPALLKDTLKPYHIGVVGSGQSAAEIFHDLHMRYPNAKTTLILRDSTLRPSDDSPFVNEIFNSERIDHFYNQSAEERRRALSSDKATNYGVVRIELIERIYDEMYIQRIKTPVECEWQHRILPQRAVSKVEHDNAQGPIRVQIRSIAADGSGIGDESPETLEVDALMLATGYVRNAHETLLKQVQPLRPQGHNEWRVGRDYAVHLDRNKVSAKAGIWLQGCNESTHGLSDSLLSVLATRGGEIVESILGEQLRGKSVEPEYRASL</sequence>
<dbReference type="EMBL" id="NPHW01002396">
    <property type="protein sequence ID" value="OXV11600.1"/>
    <property type="molecule type" value="Genomic_DNA"/>
</dbReference>
<dbReference type="AlphaFoldDB" id="A0A232M590"/>
<dbReference type="GO" id="GO:0031169">
    <property type="term" value="P:ferrichrome biosynthetic process"/>
    <property type="evidence" value="ECO:0007669"/>
    <property type="project" value="EnsemblFungi"/>
</dbReference>
<comment type="catalytic activity">
    <reaction evidence="13">
        <text>L-ornithine + NADPH + O2 = N(5)-hydroxy-L-ornithine + NADP(+) + H2O</text>
        <dbReference type="Rhea" id="RHEA:41508"/>
        <dbReference type="ChEBI" id="CHEBI:15377"/>
        <dbReference type="ChEBI" id="CHEBI:15379"/>
        <dbReference type="ChEBI" id="CHEBI:46911"/>
        <dbReference type="ChEBI" id="CHEBI:57783"/>
        <dbReference type="ChEBI" id="CHEBI:58349"/>
        <dbReference type="ChEBI" id="CHEBI:78275"/>
        <dbReference type="EC" id="1.14.13.196"/>
    </reaction>
</comment>
<dbReference type="OrthoDB" id="3519933at2759"/>